<dbReference type="EMBL" id="BK015703">
    <property type="protein sequence ID" value="DAE20890.1"/>
    <property type="molecule type" value="Genomic_DNA"/>
</dbReference>
<dbReference type="InterPro" id="IPR036366">
    <property type="entry name" value="PGBDSf"/>
</dbReference>
<dbReference type="InterPro" id="IPR002477">
    <property type="entry name" value="Peptidoglycan-bd-like"/>
</dbReference>
<proteinExistence type="inferred from homology"/>
<dbReference type="Gene3D" id="1.10.101.10">
    <property type="entry name" value="PGBD-like superfamily/PGBD"/>
    <property type="match status" value="1"/>
</dbReference>
<dbReference type="InterPro" id="IPR036365">
    <property type="entry name" value="PGBD-like_sf"/>
</dbReference>
<dbReference type="PROSITE" id="PS51781">
    <property type="entry name" value="SH3B"/>
    <property type="match status" value="1"/>
</dbReference>
<accession>A0A8S5QPF3</accession>
<dbReference type="Pfam" id="PF01471">
    <property type="entry name" value="PG_binding_1"/>
    <property type="match status" value="1"/>
</dbReference>
<evidence type="ECO:0000313" key="3">
    <source>
        <dbReference type="EMBL" id="DAE20890.1"/>
    </source>
</evidence>
<protein>
    <submittedName>
        <fullName evidence="3">N acetylmuramidase</fullName>
    </submittedName>
</protein>
<dbReference type="SUPFAM" id="SSF47090">
    <property type="entry name" value="PGBD-like"/>
    <property type="match status" value="1"/>
</dbReference>
<name>A0A8S5QPF3_9CAUD</name>
<feature type="domain" description="SH3b" evidence="2">
    <location>
        <begin position="269"/>
        <end position="334"/>
    </location>
</feature>
<comment type="similarity">
    <text evidence="1">Belongs to the N-acetylmuramoyl-L-alanine amidase 2 family.</text>
</comment>
<evidence type="ECO:0000259" key="2">
    <source>
        <dbReference type="PROSITE" id="PS51781"/>
    </source>
</evidence>
<organism evidence="3">
    <name type="scientific">Siphoviridae sp. ctgBD49</name>
    <dbReference type="NCBI Taxonomy" id="2826420"/>
    <lineage>
        <taxon>Viruses</taxon>
        <taxon>Duplodnaviria</taxon>
        <taxon>Heunggongvirae</taxon>
        <taxon>Uroviricota</taxon>
        <taxon>Caudoviricetes</taxon>
    </lineage>
</organism>
<dbReference type="Gene3D" id="2.30.30.40">
    <property type="entry name" value="SH3 Domains"/>
    <property type="match status" value="1"/>
</dbReference>
<evidence type="ECO:0000256" key="1">
    <source>
        <dbReference type="ARBA" id="ARBA00007553"/>
    </source>
</evidence>
<dbReference type="InterPro" id="IPR003646">
    <property type="entry name" value="SH3-like_bac-type"/>
</dbReference>
<reference evidence="3" key="1">
    <citation type="journal article" date="2021" name="Proc. Natl. Acad. Sci. U.S.A.">
        <title>A Catalog of Tens of Thousands of Viruses from Human Metagenomes Reveals Hidden Associations with Chronic Diseases.</title>
        <authorList>
            <person name="Tisza M.J."/>
            <person name="Buck C.B."/>
        </authorList>
    </citation>
    <scope>NUCLEOTIDE SEQUENCE</scope>
    <source>
        <strain evidence="3">CtgBD49</strain>
    </source>
</reference>
<sequence>MLNPKKFAHFLEDRAAKKDGYIMCTIGQDPKTLRDWYFNQYKNDAKAYAKAIYWKEHAERVWDCQGLADGYVTDNAGLGTVNVRARNNYASWCSVKGTGDIPKARRVPGAAVFVHSSSAGYITHVGFLVRPVDENDISGDWYVVEAKGVHYGVVTTKLSQGKWNRWGWMTKYFDYEAKDDSSDVSIPTAPSRILRNGNHGEDVRTLQTNLIELGYSCGLWGADGDFGDSTELALRRFQKDNGLTADGKYGPLSHAKMVEVLANHFAPVEDAKIVKIQNGQCYVRDYPATTGKIIGVARLGSALTYRGEIASNGWVAVEYNGKDGWVSGKYGKVC</sequence>
<dbReference type="Pfam" id="PF08239">
    <property type="entry name" value="SH3_3"/>
    <property type="match status" value="1"/>
</dbReference>